<feature type="compositionally biased region" description="Basic and acidic residues" evidence="1">
    <location>
        <begin position="99"/>
        <end position="109"/>
    </location>
</feature>
<dbReference type="AlphaFoldDB" id="A0A1G8KMR6"/>
<feature type="region of interest" description="Disordered" evidence="1">
    <location>
        <begin position="44"/>
        <end position="64"/>
    </location>
</feature>
<dbReference type="RefSeq" id="WP_093148677.1">
    <property type="nucleotide sequence ID" value="NZ_FNEK01000003.1"/>
</dbReference>
<sequence length="118" mass="12988">MKRDRNMTLWYRAVALVLVFVLIAPPAFPPALSHAADHRVAAPFEQAREDSHHHPASTEGELAGQCHPGIDCHFQAIVEIHAMPFPPAELDGQEFLPHGRIEPGIKHGFDPPPPRVAS</sequence>
<feature type="region of interest" description="Disordered" evidence="1">
    <location>
        <begin position="99"/>
        <end position="118"/>
    </location>
</feature>
<keyword evidence="3" id="KW-1185">Reference proteome</keyword>
<dbReference type="STRING" id="571298.SAMN04488026_100336"/>
<evidence type="ECO:0000313" key="3">
    <source>
        <dbReference type="Proteomes" id="UP000199382"/>
    </source>
</evidence>
<gene>
    <name evidence="2" type="ORF">SAMN04488026_100336</name>
</gene>
<dbReference type="Proteomes" id="UP000199382">
    <property type="component" value="Unassembled WGS sequence"/>
</dbReference>
<proteinExistence type="predicted"/>
<reference evidence="2 3" key="1">
    <citation type="submission" date="2016-10" db="EMBL/GenBank/DDBJ databases">
        <authorList>
            <person name="de Groot N.N."/>
        </authorList>
    </citation>
    <scope>NUCLEOTIDE SEQUENCE [LARGE SCALE GENOMIC DNA]</scope>
    <source>
        <strain evidence="2 3">DSM 25294</strain>
    </source>
</reference>
<feature type="compositionally biased region" description="Basic and acidic residues" evidence="1">
    <location>
        <begin position="44"/>
        <end position="53"/>
    </location>
</feature>
<protein>
    <recommendedName>
        <fullName evidence="4">DUF2946 domain-containing protein</fullName>
    </recommendedName>
</protein>
<evidence type="ECO:0000256" key="1">
    <source>
        <dbReference type="SAM" id="MobiDB-lite"/>
    </source>
</evidence>
<evidence type="ECO:0000313" key="2">
    <source>
        <dbReference type="EMBL" id="SDI44735.1"/>
    </source>
</evidence>
<accession>A0A1G8KMR6</accession>
<organism evidence="2 3">
    <name type="scientific">Aliiruegeria lutimaris</name>
    <dbReference type="NCBI Taxonomy" id="571298"/>
    <lineage>
        <taxon>Bacteria</taxon>
        <taxon>Pseudomonadati</taxon>
        <taxon>Pseudomonadota</taxon>
        <taxon>Alphaproteobacteria</taxon>
        <taxon>Rhodobacterales</taxon>
        <taxon>Roseobacteraceae</taxon>
        <taxon>Aliiruegeria</taxon>
    </lineage>
</organism>
<dbReference type="OrthoDB" id="7862777at2"/>
<dbReference type="EMBL" id="FNEK01000003">
    <property type="protein sequence ID" value="SDI44735.1"/>
    <property type="molecule type" value="Genomic_DNA"/>
</dbReference>
<evidence type="ECO:0008006" key="4">
    <source>
        <dbReference type="Google" id="ProtNLM"/>
    </source>
</evidence>
<name>A0A1G8KMR6_9RHOB</name>